<evidence type="ECO:0000256" key="2">
    <source>
        <dbReference type="ARBA" id="ARBA00022729"/>
    </source>
</evidence>
<feature type="compositionally biased region" description="Low complexity" evidence="6">
    <location>
        <begin position="45"/>
        <end position="60"/>
    </location>
</feature>
<dbReference type="OrthoDB" id="117402at2"/>
<dbReference type="EMBL" id="QORO01000001">
    <property type="protein sequence ID" value="RCK61397.1"/>
    <property type="molecule type" value="Genomic_DNA"/>
</dbReference>
<evidence type="ECO:0000259" key="7">
    <source>
        <dbReference type="PROSITE" id="PS51352"/>
    </source>
</evidence>
<dbReference type="RefSeq" id="WP_114116503.1">
    <property type="nucleotide sequence ID" value="NZ_BMHU01000001.1"/>
</dbReference>
<keyword evidence="2" id="KW-0732">Signal</keyword>
<dbReference type="GO" id="GO:0016491">
    <property type="term" value="F:oxidoreductase activity"/>
    <property type="evidence" value="ECO:0007669"/>
    <property type="project" value="UniProtKB-KW"/>
</dbReference>
<dbReference type="Pfam" id="PF13462">
    <property type="entry name" value="Thioredoxin_4"/>
    <property type="match status" value="1"/>
</dbReference>
<comment type="similarity">
    <text evidence="1">Belongs to the thioredoxin family. DsbA subfamily.</text>
</comment>
<gene>
    <name evidence="8" type="ORF">DTO57_01745</name>
</gene>
<feature type="domain" description="Thioredoxin" evidence="7">
    <location>
        <begin position="47"/>
        <end position="239"/>
    </location>
</feature>
<protein>
    <submittedName>
        <fullName evidence="8">Disulfide bond formation protein</fullName>
    </submittedName>
</protein>
<feature type="region of interest" description="Disordered" evidence="6">
    <location>
        <begin position="42"/>
        <end position="64"/>
    </location>
</feature>
<dbReference type="InterPro" id="IPR013766">
    <property type="entry name" value="Thioredoxin_domain"/>
</dbReference>
<dbReference type="InterPro" id="IPR012336">
    <property type="entry name" value="Thioredoxin-like_fold"/>
</dbReference>
<evidence type="ECO:0000313" key="8">
    <source>
        <dbReference type="EMBL" id="RCK61397.1"/>
    </source>
</evidence>
<dbReference type="PROSITE" id="PS51352">
    <property type="entry name" value="THIOREDOXIN_2"/>
    <property type="match status" value="1"/>
</dbReference>
<evidence type="ECO:0000313" key="9">
    <source>
        <dbReference type="Proteomes" id="UP000253508"/>
    </source>
</evidence>
<evidence type="ECO:0000256" key="6">
    <source>
        <dbReference type="SAM" id="MobiDB-lite"/>
    </source>
</evidence>
<accession>A0A367Y6D6</accession>
<dbReference type="SUPFAM" id="SSF52833">
    <property type="entry name" value="Thioredoxin-like"/>
    <property type="match status" value="1"/>
</dbReference>
<proteinExistence type="inferred from homology"/>
<organism evidence="8 9">
    <name type="scientific">Microbacterium sorbitolivorans</name>
    <dbReference type="NCBI Taxonomy" id="1867410"/>
    <lineage>
        <taxon>Bacteria</taxon>
        <taxon>Bacillati</taxon>
        <taxon>Actinomycetota</taxon>
        <taxon>Actinomycetes</taxon>
        <taxon>Micrococcales</taxon>
        <taxon>Microbacteriaceae</taxon>
        <taxon>Microbacterium</taxon>
    </lineage>
</organism>
<comment type="caution">
    <text evidence="8">The sequence shown here is derived from an EMBL/GenBank/DDBJ whole genome shotgun (WGS) entry which is preliminary data.</text>
</comment>
<evidence type="ECO:0000256" key="3">
    <source>
        <dbReference type="ARBA" id="ARBA00023002"/>
    </source>
</evidence>
<keyword evidence="5" id="KW-0676">Redox-active center</keyword>
<keyword evidence="3" id="KW-0560">Oxidoreductase</keyword>
<dbReference type="Proteomes" id="UP000253508">
    <property type="component" value="Unassembled WGS sequence"/>
</dbReference>
<dbReference type="PANTHER" id="PTHR13887">
    <property type="entry name" value="GLUTATHIONE S-TRANSFERASE KAPPA"/>
    <property type="match status" value="1"/>
</dbReference>
<evidence type="ECO:0000256" key="5">
    <source>
        <dbReference type="ARBA" id="ARBA00023284"/>
    </source>
</evidence>
<evidence type="ECO:0000256" key="1">
    <source>
        <dbReference type="ARBA" id="ARBA00005791"/>
    </source>
</evidence>
<sequence length="243" mass="26270">MSRAETVPCKKYRRLQMLMFSLLGVSIFLAIALFAQFTTQGASKPTNAAGQTATTAPTQPDYIRNDADDPMAIGDIDAPLVLVEWTDMRCPFCAVYSRDTLPEVVTEYVDSGQVRIEVNDVSFFGEDSTAAAVAARAAGRQGKYAEFLTTVYANAPEDGHPDMPREKLIGFAKSAGVADLDQFESDLDDPTLAEEVAQSTTYAQQLGVNSVPFFVADGTALSGAQPIENFRQFLDSALANTQK</sequence>
<keyword evidence="4" id="KW-1015">Disulfide bond</keyword>
<evidence type="ECO:0000256" key="4">
    <source>
        <dbReference type="ARBA" id="ARBA00023157"/>
    </source>
</evidence>
<name>A0A367Y6D6_9MICO</name>
<dbReference type="PANTHER" id="PTHR13887:SF14">
    <property type="entry name" value="DISULFIDE BOND FORMATION PROTEIN D"/>
    <property type="match status" value="1"/>
</dbReference>
<keyword evidence="9" id="KW-1185">Reference proteome</keyword>
<dbReference type="AlphaFoldDB" id="A0A367Y6D6"/>
<reference evidence="8 9" key="1">
    <citation type="submission" date="2018-07" db="EMBL/GenBank/DDBJ databases">
        <title>Microbacterium endoborsara sp. nov., a novel actinobacterium isolated from Borszczowia aralocaspica.</title>
        <authorList>
            <person name="An D."/>
        </authorList>
    </citation>
    <scope>NUCLEOTIDE SEQUENCE [LARGE SCALE GENOMIC DNA]</scope>
    <source>
        <strain evidence="8 9">C1.15228</strain>
    </source>
</reference>
<dbReference type="Gene3D" id="3.40.30.10">
    <property type="entry name" value="Glutaredoxin"/>
    <property type="match status" value="1"/>
</dbReference>
<dbReference type="InterPro" id="IPR036249">
    <property type="entry name" value="Thioredoxin-like_sf"/>
</dbReference>